<evidence type="ECO:0000259" key="11">
    <source>
        <dbReference type="SMART" id="SM00864"/>
    </source>
</evidence>
<evidence type="ECO:0000256" key="3">
    <source>
        <dbReference type="ARBA" id="ARBA00022618"/>
    </source>
</evidence>
<evidence type="ECO:0000256" key="7">
    <source>
        <dbReference type="ARBA" id="ARBA00023306"/>
    </source>
</evidence>
<protein>
    <recommendedName>
        <fullName evidence="8 9">Cell division protein FtsZ</fullName>
    </recommendedName>
</protein>
<keyword evidence="2 8" id="KW-0963">Cytoplasm</keyword>
<dbReference type="GO" id="GO:0005525">
    <property type="term" value="F:GTP binding"/>
    <property type="evidence" value="ECO:0007669"/>
    <property type="project" value="UniProtKB-UniRule"/>
</dbReference>
<evidence type="ECO:0000256" key="6">
    <source>
        <dbReference type="ARBA" id="ARBA00023210"/>
    </source>
</evidence>
<comment type="subunit">
    <text evidence="8">Homodimer. Polymerizes to form a dynamic ring structure in a strictly GTP-dependent manner. Interacts directly with several other division proteins.</text>
</comment>
<dbReference type="PRINTS" id="PR00423">
    <property type="entry name" value="CELLDVISFTSZ"/>
</dbReference>
<dbReference type="InterPro" id="IPR000158">
    <property type="entry name" value="Cell_div_FtsZ"/>
</dbReference>
<dbReference type="EMBL" id="DVNZ01000163">
    <property type="protein sequence ID" value="HIU94531.1"/>
    <property type="molecule type" value="Genomic_DNA"/>
</dbReference>
<dbReference type="FunFam" id="3.40.50.1440:FF:000023">
    <property type="entry name" value="Cell division protein FtsZ"/>
    <property type="match status" value="1"/>
</dbReference>
<dbReference type="AlphaFoldDB" id="A0A9D1N4K2"/>
<feature type="binding site" evidence="8">
    <location>
        <position position="186"/>
    </location>
    <ligand>
        <name>GTP</name>
        <dbReference type="ChEBI" id="CHEBI:37565"/>
    </ligand>
</feature>
<evidence type="ECO:0000256" key="2">
    <source>
        <dbReference type="ARBA" id="ARBA00022490"/>
    </source>
</evidence>
<dbReference type="InterPro" id="IPR008280">
    <property type="entry name" value="Tub_FtsZ_C"/>
</dbReference>
<evidence type="ECO:0000256" key="9">
    <source>
        <dbReference type="NCBIfam" id="TIGR00065"/>
    </source>
</evidence>
<dbReference type="PANTHER" id="PTHR30314">
    <property type="entry name" value="CELL DIVISION PROTEIN FTSZ-RELATED"/>
    <property type="match status" value="1"/>
</dbReference>
<dbReference type="PROSITE" id="PS01134">
    <property type="entry name" value="FTSZ_1"/>
    <property type="match status" value="1"/>
</dbReference>
<dbReference type="SMART" id="SM00864">
    <property type="entry name" value="Tubulin"/>
    <property type="match status" value="1"/>
</dbReference>
<dbReference type="InterPro" id="IPR024757">
    <property type="entry name" value="FtsZ_C"/>
</dbReference>
<dbReference type="GO" id="GO:0000917">
    <property type="term" value="P:division septum assembly"/>
    <property type="evidence" value="ECO:0007669"/>
    <property type="project" value="UniProtKB-KW"/>
</dbReference>
<sequence>MFEQDYETANFAQIKVIGVGGAGCNAINRMVQYGLRGVEFIAVNTDRQALYLSKSETKIQIGEKLTRGLGAGADPEIGRKAADESREMLSEAIKGADMVFITAGMGGGTGTGAASIVAECAKELGVLTVGVVTKPFTFEGKVRMRNAEIGIAALKPIVDTLITIPNDKLIDLVGRASLPDALRVADDVLRQGIQGISDLIAVPAMINLDFADVKTIMKEKGLAHMGIGSANGEKRAAEAARQAIESPMLETSINGARGVLMNITGGPDLSLLEVNEAAEIIAESADPEANIIFGADIDEAMGDSLRITVIATGFESERTIPQAPAGSMFGGGSIFTQSAFQQQQQQQAAPFQPSPFRTGAQPQQQRQPQPFNSAAYAPRRPVAAEEPAPEAAPLGSDAAFGESDLRRDYNEKPKNKLDVPAFLRK</sequence>
<keyword evidence="4 8" id="KW-0547">Nucleotide-binding</keyword>
<evidence type="ECO:0000256" key="1">
    <source>
        <dbReference type="ARBA" id="ARBA00009690"/>
    </source>
</evidence>
<dbReference type="SMART" id="SM00865">
    <property type="entry name" value="Tubulin_C"/>
    <property type="match status" value="1"/>
</dbReference>
<comment type="similarity">
    <text evidence="1 8">Belongs to the FtsZ family.</text>
</comment>
<dbReference type="Gene3D" id="3.40.50.1440">
    <property type="entry name" value="Tubulin/FtsZ, GTPase domain"/>
    <property type="match status" value="1"/>
</dbReference>
<dbReference type="NCBIfam" id="TIGR00065">
    <property type="entry name" value="ftsZ"/>
    <property type="match status" value="1"/>
</dbReference>
<keyword evidence="7 8" id="KW-0131">Cell cycle</keyword>
<comment type="subcellular location">
    <subcellularLocation>
        <location evidence="8">Cytoplasm</location>
    </subcellularLocation>
    <text evidence="8">Assembles at midcell at the inner surface of the cytoplasmic membrane.</text>
</comment>
<feature type="compositionally biased region" description="Basic and acidic residues" evidence="10">
    <location>
        <begin position="403"/>
        <end position="417"/>
    </location>
</feature>
<dbReference type="PANTHER" id="PTHR30314:SF3">
    <property type="entry name" value="MITOCHONDRIAL DIVISION PROTEIN FSZA"/>
    <property type="match status" value="1"/>
</dbReference>
<feature type="compositionally biased region" description="Low complexity" evidence="10">
    <location>
        <begin position="339"/>
        <end position="393"/>
    </location>
</feature>
<dbReference type="GO" id="GO:0005737">
    <property type="term" value="C:cytoplasm"/>
    <property type="evidence" value="ECO:0007669"/>
    <property type="project" value="UniProtKB-SubCell"/>
</dbReference>
<proteinExistence type="inferred from homology"/>
<evidence type="ECO:0000259" key="12">
    <source>
        <dbReference type="SMART" id="SM00865"/>
    </source>
</evidence>
<organism evidence="13 14">
    <name type="scientific">Candidatus Aphodomorpha intestinavium</name>
    <dbReference type="NCBI Taxonomy" id="2840672"/>
    <lineage>
        <taxon>Bacteria</taxon>
        <taxon>Bacillati</taxon>
        <taxon>Bacillota</taxon>
        <taxon>Clostridia</taxon>
        <taxon>Eubacteriales</taxon>
        <taxon>Candidatus Aphodomorpha</taxon>
    </lineage>
</organism>
<dbReference type="GO" id="GO:0051258">
    <property type="term" value="P:protein polymerization"/>
    <property type="evidence" value="ECO:0007669"/>
    <property type="project" value="UniProtKB-UniRule"/>
</dbReference>
<evidence type="ECO:0000256" key="8">
    <source>
        <dbReference type="HAMAP-Rule" id="MF_00909"/>
    </source>
</evidence>
<feature type="binding site" evidence="8">
    <location>
        <position position="143"/>
    </location>
    <ligand>
        <name>GTP</name>
        <dbReference type="ChEBI" id="CHEBI:37565"/>
    </ligand>
</feature>
<dbReference type="HAMAP" id="MF_00909">
    <property type="entry name" value="FtsZ"/>
    <property type="match status" value="1"/>
</dbReference>
<evidence type="ECO:0000313" key="13">
    <source>
        <dbReference type="EMBL" id="HIU94531.1"/>
    </source>
</evidence>
<dbReference type="InterPro" id="IPR018316">
    <property type="entry name" value="Tubulin/FtsZ_2-layer-sand-dom"/>
</dbReference>
<dbReference type="InterPro" id="IPR003008">
    <property type="entry name" value="Tubulin_FtsZ_GTPase"/>
</dbReference>
<evidence type="ECO:0000256" key="5">
    <source>
        <dbReference type="ARBA" id="ARBA00023134"/>
    </source>
</evidence>
<dbReference type="Gene3D" id="3.30.1330.20">
    <property type="entry name" value="Tubulin/FtsZ, C-terminal domain"/>
    <property type="match status" value="1"/>
</dbReference>
<dbReference type="GO" id="GO:0003924">
    <property type="term" value="F:GTPase activity"/>
    <property type="evidence" value="ECO:0007669"/>
    <property type="project" value="UniProtKB-UniRule"/>
</dbReference>
<comment type="function">
    <text evidence="8">Essential cell division protein that forms a contractile ring structure (Z ring) at the future cell division site. The regulation of the ring assembly controls the timing and the location of cell division. One of the functions of the FtsZ ring is to recruit other cell division proteins to the septum to produce a new cell wall between the dividing cells. Binds GTP and shows GTPase activity.</text>
</comment>
<feature type="binding site" evidence="8">
    <location>
        <begin position="108"/>
        <end position="110"/>
    </location>
    <ligand>
        <name>GTP</name>
        <dbReference type="ChEBI" id="CHEBI:37565"/>
    </ligand>
</feature>
<comment type="caution">
    <text evidence="13">The sequence shown here is derived from an EMBL/GenBank/DDBJ whole genome shotgun (WGS) entry which is preliminary data.</text>
</comment>
<feature type="binding site" evidence="8">
    <location>
        <begin position="21"/>
        <end position="25"/>
    </location>
    <ligand>
        <name>GTP</name>
        <dbReference type="ChEBI" id="CHEBI:37565"/>
    </ligand>
</feature>
<feature type="domain" description="Tubulin/FtsZ GTPase" evidence="11">
    <location>
        <begin position="13"/>
        <end position="204"/>
    </location>
</feature>
<feature type="domain" description="Tubulin/FtsZ 2-layer sandwich" evidence="12">
    <location>
        <begin position="206"/>
        <end position="323"/>
    </location>
</feature>
<reference evidence="13" key="2">
    <citation type="journal article" date="2021" name="PeerJ">
        <title>Extensive microbial diversity within the chicken gut microbiome revealed by metagenomics and culture.</title>
        <authorList>
            <person name="Gilroy R."/>
            <person name="Ravi A."/>
            <person name="Getino M."/>
            <person name="Pursley I."/>
            <person name="Horton D.L."/>
            <person name="Alikhan N.F."/>
            <person name="Baker D."/>
            <person name="Gharbi K."/>
            <person name="Hall N."/>
            <person name="Watson M."/>
            <person name="Adriaenssens E.M."/>
            <person name="Foster-Nyarko E."/>
            <person name="Jarju S."/>
            <person name="Secka A."/>
            <person name="Antonio M."/>
            <person name="Oren A."/>
            <person name="Chaudhuri R.R."/>
            <person name="La Ragione R."/>
            <person name="Hildebrand F."/>
            <person name="Pallen M.J."/>
        </authorList>
    </citation>
    <scope>NUCLEOTIDE SEQUENCE</scope>
    <source>
        <strain evidence="13">ChiGjej2B2-16831</strain>
    </source>
</reference>
<keyword evidence="5 8" id="KW-0342">GTP-binding</keyword>
<accession>A0A9D1N4K2</accession>
<dbReference type="GO" id="GO:0043093">
    <property type="term" value="P:FtsZ-dependent cytokinesis"/>
    <property type="evidence" value="ECO:0007669"/>
    <property type="project" value="UniProtKB-UniRule"/>
</dbReference>
<evidence type="ECO:0000313" key="14">
    <source>
        <dbReference type="Proteomes" id="UP000824128"/>
    </source>
</evidence>
<dbReference type="InterPro" id="IPR045061">
    <property type="entry name" value="FtsZ/CetZ"/>
</dbReference>
<dbReference type="InterPro" id="IPR037103">
    <property type="entry name" value="Tubulin/FtsZ-like_C"/>
</dbReference>
<feature type="region of interest" description="Disordered" evidence="10">
    <location>
        <begin position="339"/>
        <end position="425"/>
    </location>
</feature>
<feature type="binding site" evidence="8">
    <location>
        <position position="139"/>
    </location>
    <ligand>
        <name>GTP</name>
        <dbReference type="ChEBI" id="CHEBI:37565"/>
    </ligand>
</feature>
<keyword evidence="3 8" id="KW-0132">Cell division</keyword>
<evidence type="ECO:0000256" key="10">
    <source>
        <dbReference type="SAM" id="MobiDB-lite"/>
    </source>
</evidence>
<dbReference type="Pfam" id="PF00091">
    <property type="entry name" value="Tubulin"/>
    <property type="match status" value="1"/>
</dbReference>
<dbReference type="InterPro" id="IPR036525">
    <property type="entry name" value="Tubulin/FtsZ_GTPase_sf"/>
</dbReference>
<reference evidence="13" key="1">
    <citation type="submission" date="2020-10" db="EMBL/GenBank/DDBJ databases">
        <authorList>
            <person name="Gilroy R."/>
        </authorList>
    </citation>
    <scope>NUCLEOTIDE SEQUENCE</scope>
    <source>
        <strain evidence="13">ChiGjej2B2-16831</strain>
    </source>
</reference>
<dbReference type="CDD" id="cd02201">
    <property type="entry name" value="FtsZ_type1"/>
    <property type="match status" value="1"/>
</dbReference>
<dbReference type="InterPro" id="IPR020805">
    <property type="entry name" value="Cell_div_FtsZ_CS"/>
</dbReference>
<keyword evidence="6 8" id="KW-0717">Septation</keyword>
<dbReference type="GO" id="GO:0032153">
    <property type="term" value="C:cell division site"/>
    <property type="evidence" value="ECO:0007669"/>
    <property type="project" value="UniProtKB-UniRule"/>
</dbReference>
<evidence type="ECO:0000256" key="4">
    <source>
        <dbReference type="ARBA" id="ARBA00022741"/>
    </source>
</evidence>
<dbReference type="Pfam" id="PF12327">
    <property type="entry name" value="FtsZ_C"/>
    <property type="match status" value="1"/>
</dbReference>
<name>A0A9D1N4K2_9FIRM</name>
<gene>
    <name evidence="8 13" type="primary">ftsZ</name>
    <name evidence="13" type="ORF">IAD24_05155</name>
</gene>
<dbReference type="SUPFAM" id="SSF52490">
    <property type="entry name" value="Tubulin nucleotide-binding domain-like"/>
    <property type="match status" value="1"/>
</dbReference>
<dbReference type="Proteomes" id="UP000824128">
    <property type="component" value="Unassembled WGS sequence"/>
</dbReference>
<dbReference type="SUPFAM" id="SSF55307">
    <property type="entry name" value="Tubulin C-terminal domain-like"/>
    <property type="match status" value="1"/>
</dbReference>